<gene>
    <name evidence="2" type="ORF">METZ01_LOCUS169998</name>
</gene>
<dbReference type="PIRSF" id="PIRSF031679">
    <property type="entry name" value="Mtase_Alr7345_prd"/>
    <property type="match status" value="1"/>
</dbReference>
<dbReference type="EMBL" id="UINC01031309">
    <property type="protein sequence ID" value="SVB17144.1"/>
    <property type="molecule type" value="Genomic_DNA"/>
</dbReference>
<dbReference type="InterPro" id="IPR013216">
    <property type="entry name" value="Methyltransf_11"/>
</dbReference>
<accession>A0A382BU35</accession>
<dbReference type="InterPro" id="IPR016980">
    <property type="entry name" value="S-AdoMet-dep_MeTrfase_Alr7345"/>
</dbReference>
<protein>
    <recommendedName>
        <fullName evidence="1">Methyltransferase type 11 domain-containing protein</fullName>
    </recommendedName>
</protein>
<dbReference type="InterPro" id="IPR029063">
    <property type="entry name" value="SAM-dependent_MTases_sf"/>
</dbReference>
<dbReference type="Gene3D" id="3.40.50.150">
    <property type="entry name" value="Vaccinia Virus protein VP39"/>
    <property type="match status" value="1"/>
</dbReference>
<dbReference type="Pfam" id="PF08241">
    <property type="entry name" value="Methyltransf_11"/>
    <property type="match status" value="1"/>
</dbReference>
<dbReference type="CDD" id="cd02440">
    <property type="entry name" value="AdoMet_MTases"/>
    <property type="match status" value="1"/>
</dbReference>
<feature type="domain" description="Methyltransferase type 11" evidence="1">
    <location>
        <begin position="104"/>
        <end position="180"/>
    </location>
</feature>
<proteinExistence type="predicted"/>
<evidence type="ECO:0000313" key="2">
    <source>
        <dbReference type="EMBL" id="SVB17144.1"/>
    </source>
</evidence>
<sequence length="253" mass="27847">MKACVHILAAVIVVGLTGSLPAFADDNQIAAAIANDHRSDADRKRDAQSKPEVILALLDLETGDAVIDVFAGGGYFSDLMATVVGPQGTVILQNNYGFAKWVDKYLQERYIDNEVPPITVLRSEVEDLMLEPASLDAALMSMCYHDLYYYDPEAGFRRTDVPAFFAQLHAALKPGGKLLVIDHAAADGSGNSLTHDLHRVDEEFAKQDIESNGFKLVATSDALRNPDDPRTAKPFDPSIYRKTDRFIMLFEKN</sequence>
<evidence type="ECO:0000259" key="1">
    <source>
        <dbReference type="Pfam" id="PF08241"/>
    </source>
</evidence>
<dbReference type="AlphaFoldDB" id="A0A382BU35"/>
<dbReference type="GO" id="GO:0008757">
    <property type="term" value="F:S-adenosylmethionine-dependent methyltransferase activity"/>
    <property type="evidence" value="ECO:0007669"/>
    <property type="project" value="InterPro"/>
</dbReference>
<dbReference type="SUPFAM" id="SSF53335">
    <property type="entry name" value="S-adenosyl-L-methionine-dependent methyltransferases"/>
    <property type="match status" value="1"/>
</dbReference>
<organism evidence="2">
    <name type="scientific">marine metagenome</name>
    <dbReference type="NCBI Taxonomy" id="408172"/>
    <lineage>
        <taxon>unclassified sequences</taxon>
        <taxon>metagenomes</taxon>
        <taxon>ecological metagenomes</taxon>
    </lineage>
</organism>
<reference evidence="2" key="1">
    <citation type="submission" date="2018-05" db="EMBL/GenBank/DDBJ databases">
        <authorList>
            <person name="Lanie J.A."/>
            <person name="Ng W.-L."/>
            <person name="Kazmierczak K.M."/>
            <person name="Andrzejewski T.M."/>
            <person name="Davidsen T.M."/>
            <person name="Wayne K.J."/>
            <person name="Tettelin H."/>
            <person name="Glass J.I."/>
            <person name="Rusch D."/>
            <person name="Podicherti R."/>
            <person name="Tsui H.-C.T."/>
            <person name="Winkler M.E."/>
        </authorList>
    </citation>
    <scope>NUCLEOTIDE SEQUENCE</scope>
</reference>
<name>A0A382BU35_9ZZZZ</name>